<dbReference type="InterPro" id="IPR023346">
    <property type="entry name" value="Lysozyme-like_dom_sf"/>
</dbReference>
<feature type="signal peptide" evidence="2">
    <location>
        <begin position="1"/>
        <end position="27"/>
    </location>
</feature>
<dbReference type="PROSITE" id="PS51782">
    <property type="entry name" value="LYSM"/>
    <property type="match status" value="1"/>
</dbReference>
<dbReference type="CDD" id="cd00118">
    <property type="entry name" value="LysM"/>
    <property type="match status" value="1"/>
</dbReference>
<name>A0ABZ0Q3F3_9LACO</name>
<feature type="domain" description="LysM" evidence="3">
    <location>
        <begin position="33"/>
        <end position="79"/>
    </location>
</feature>
<keyword evidence="5" id="KW-1185">Reference proteome</keyword>
<dbReference type="InterPro" id="IPR018392">
    <property type="entry name" value="LysM"/>
</dbReference>
<dbReference type="SUPFAM" id="SSF54106">
    <property type="entry name" value="LysM domain"/>
    <property type="match status" value="1"/>
</dbReference>
<evidence type="ECO:0000313" key="5">
    <source>
        <dbReference type="Proteomes" id="UP001302696"/>
    </source>
</evidence>
<feature type="chain" id="PRO_5047549930" evidence="2">
    <location>
        <begin position="28"/>
        <end position="215"/>
    </location>
</feature>
<accession>A0ABZ0Q3F3</accession>
<dbReference type="RefSeq" id="WP_063698009.1">
    <property type="nucleotide sequence ID" value="NZ_BBIM01000035.1"/>
</dbReference>
<dbReference type="PANTHER" id="PTHR34700">
    <property type="entry name" value="POTASSIUM BINDING PROTEIN KBP"/>
    <property type="match status" value="1"/>
</dbReference>
<evidence type="ECO:0000256" key="2">
    <source>
        <dbReference type="SAM" id="SignalP"/>
    </source>
</evidence>
<keyword evidence="2" id="KW-0732">Signal</keyword>
<dbReference type="InterPro" id="IPR036779">
    <property type="entry name" value="LysM_dom_sf"/>
</dbReference>
<dbReference type="EMBL" id="CP104778">
    <property type="protein sequence ID" value="WPC21489.1"/>
    <property type="molecule type" value="Genomic_DNA"/>
</dbReference>
<dbReference type="InterPro" id="IPR008258">
    <property type="entry name" value="Transglycosylase_SLT_dom_1"/>
</dbReference>
<dbReference type="Gene3D" id="3.10.350.10">
    <property type="entry name" value="LysM domain"/>
    <property type="match status" value="1"/>
</dbReference>
<feature type="region of interest" description="Disordered" evidence="1">
    <location>
        <begin position="97"/>
        <end position="136"/>
    </location>
</feature>
<evidence type="ECO:0000313" key="4">
    <source>
        <dbReference type="EMBL" id="WPC21489.1"/>
    </source>
</evidence>
<gene>
    <name evidence="4" type="ORF">N6G96_09515</name>
</gene>
<dbReference type="PANTHER" id="PTHR34700:SF4">
    <property type="entry name" value="PHAGE-LIKE ELEMENT PBSX PROTEIN XKDP"/>
    <property type="match status" value="1"/>
</dbReference>
<feature type="compositionally biased region" description="Low complexity" evidence="1">
    <location>
        <begin position="100"/>
        <end position="136"/>
    </location>
</feature>
<dbReference type="Proteomes" id="UP001302696">
    <property type="component" value="Chromosome"/>
</dbReference>
<evidence type="ECO:0000256" key="1">
    <source>
        <dbReference type="SAM" id="MobiDB-lite"/>
    </source>
</evidence>
<dbReference type="SMART" id="SM00257">
    <property type="entry name" value="LysM"/>
    <property type="match status" value="1"/>
</dbReference>
<protein>
    <submittedName>
        <fullName evidence="4">LysM peptidoglycan-binding domain-containing protein</fullName>
    </submittedName>
</protein>
<dbReference type="Gene3D" id="1.10.530.10">
    <property type="match status" value="1"/>
</dbReference>
<dbReference type="SUPFAM" id="SSF53955">
    <property type="entry name" value="Lysozyme-like"/>
    <property type="match status" value="1"/>
</dbReference>
<dbReference type="Pfam" id="PF01476">
    <property type="entry name" value="LysM"/>
    <property type="match status" value="1"/>
</dbReference>
<sequence>MTLRSKITKFSVALLSTVTLGSTLVTAAASADSVYTVKSGDTLSQIAYDLNKSSDYSALATNNKIKNVNLIYVGQKLLLKSDGEVKVATKNEVKSTPAVKSVTATKSTASSSTNKQSSNTSSSKTSTNSSSSTSYTGSNMKEYVLSQMESRTGVSSSTWNMIITRESNWQPTVRNSTSGAYGLFQNMHISSGSVEQQVNAAVSLYKAQGMAAWAL</sequence>
<proteinExistence type="predicted"/>
<organism evidence="4 5">
    <name type="scientific">Pediococcus inopinatus</name>
    <dbReference type="NCBI Taxonomy" id="114090"/>
    <lineage>
        <taxon>Bacteria</taxon>
        <taxon>Bacillati</taxon>
        <taxon>Bacillota</taxon>
        <taxon>Bacilli</taxon>
        <taxon>Lactobacillales</taxon>
        <taxon>Lactobacillaceae</taxon>
        <taxon>Pediococcus</taxon>
    </lineage>
</organism>
<dbReference type="Pfam" id="PF01464">
    <property type="entry name" value="SLT"/>
    <property type="match status" value="1"/>
</dbReference>
<evidence type="ECO:0000259" key="3">
    <source>
        <dbReference type="PROSITE" id="PS51782"/>
    </source>
</evidence>
<dbReference type="InterPro" id="IPR052196">
    <property type="entry name" value="Bact_Kbp"/>
</dbReference>
<reference evidence="5" key="1">
    <citation type="submission" date="2024-06" db="EMBL/GenBank/DDBJ databases">
        <authorList>
            <person name="Chang H.C."/>
            <person name="Mun S.Y."/>
        </authorList>
    </citation>
    <scope>NUCLEOTIDE SEQUENCE [LARGE SCALE GENOMIC DNA]</scope>
    <source>
        <strain evidence="5">KT1</strain>
    </source>
</reference>